<accession>A0A8X6TVU1</accession>
<dbReference type="Proteomes" id="UP000887013">
    <property type="component" value="Unassembled WGS sequence"/>
</dbReference>
<proteinExistence type="predicted"/>
<organism evidence="1 2">
    <name type="scientific">Nephila pilipes</name>
    <name type="common">Giant wood spider</name>
    <name type="synonym">Nephila maculata</name>
    <dbReference type="NCBI Taxonomy" id="299642"/>
    <lineage>
        <taxon>Eukaryota</taxon>
        <taxon>Metazoa</taxon>
        <taxon>Ecdysozoa</taxon>
        <taxon>Arthropoda</taxon>
        <taxon>Chelicerata</taxon>
        <taxon>Arachnida</taxon>
        <taxon>Araneae</taxon>
        <taxon>Araneomorphae</taxon>
        <taxon>Entelegynae</taxon>
        <taxon>Araneoidea</taxon>
        <taxon>Nephilidae</taxon>
        <taxon>Nephila</taxon>
    </lineage>
</organism>
<protein>
    <submittedName>
        <fullName evidence="1">Uncharacterized protein</fullName>
    </submittedName>
</protein>
<comment type="caution">
    <text evidence="1">The sequence shown here is derived from an EMBL/GenBank/DDBJ whole genome shotgun (WGS) entry which is preliminary data.</text>
</comment>
<sequence>MAWPFRFTGEFCILPALLLEQRRQCQLYKGYDSIQAAMFALLASERSFIIVSLWISESTAYPIGFDYFIFDTHQVNAKTGNDLCHNVMKKNIETRRKKTNRRESIFEHSHQRP</sequence>
<dbReference type="EMBL" id="BMAW01114492">
    <property type="protein sequence ID" value="GFT61977.1"/>
    <property type="molecule type" value="Genomic_DNA"/>
</dbReference>
<name>A0A8X6TVU1_NEPPI</name>
<evidence type="ECO:0000313" key="2">
    <source>
        <dbReference type="Proteomes" id="UP000887013"/>
    </source>
</evidence>
<keyword evidence="2" id="KW-1185">Reference proteome</keyword>
<gene>
    <name evidence="1" type="ORF">NPIL_175191</name>
</gene>
<reference evidence="1" key="1">
    <citation type="submission" date="2020-08" db="EMBL/GenBank/DDBJ databases">
        <title>Multicomponent nature underlies the extraordinary mechanical properties of spider dragline silk.</title>
        <authorList>
            <person name="Kono N."/>
            <person name="Nakamura H."/>
            <person name="Mori M."/>
            <person name="Yoshida Y."/>
            <person name="Ohtoshi R."/>
            <person name="Malay A.D."/>
            <person name="Moran D.A.P."/>
            <person name="Tomita M."/>
            <person name="Numata K."/>
            <person name="Arakawa K."/>
        </authorList>
    </citation>
    <scope>NUCLEOTIDE SEQUENCE</scope>
</reference>
<dbReference type="AlphaFoldDB" id="A0A8X6TVU1"/>
<evidence type="ECO:0000313" key="1">
    <source>
        <dbReference type="EMBL" id="GFT61977.1"/>
    </source>
</evidence>